<evidence type="ECO:0000259" key="4">
    <source>
        <dbReference type="SMART" id="SM00226"/>
    </source>
</evidence>
<evidence type="ECO:0000313" key="6">
    <source>
        <dbReference type="Proteomes" id="UP001470230"/>
    </source>
</evidence>
<keyword evidence="2" id="KW-0378">Hydrolase</keyword>
<dbReference type="EMBL" id="JAPFFF010000002">
    <property type="protein sequence ID" value="KAK8896566.1"/>
    <property type="molecule type" value="Genomic_DNA"/>
</dbReference>
<gene>
    <name evidence="5" type="ORF">M9Y10_014474</name>
</gene>
<sequence length="145" mass="16038">MKSVLFVCLGNICRSPACEGIARHMFNGKANFDSAGTSSWNVGSEPDERSTAVCRRHGIDISNHVGRQVNNSDWSNFDLIVALDKSVLSNLSRRKPTNSKAKLALFDEKNGGVIDPWYGSVSGFDDMYDQIEKAMPEFLKEHGII</sequence>
<organism evidence="5 6">
    <name type="scientific">Tritrichomonas musculus</name>
    <dbReference type="NCBI Taxonomy" id="1915356"/>
    <lineage>
        <taxon>Eukaryota</taxon>
        <taxon>Metamonada</taxon>
        <taxon>Parabasalia</taxon>
        <taxon>Tritrichomonadida</taxon>
        <taxon>Tritrichomonadidae</taxon>
        <taxon>Tritrichomonas</taxon>
    </lineage>
</organism>
<keyword evidence="3" id="KW-0904">Protein phosphatase</keyword>
<comment type="caution">
    <text evidence="5">The sequence shown here is derived from an EMBL/GenBank/DDBJ whole genome shotgun (WGS) entry which is preliminary data.</text>
</comment>
<evidence type="ECO:0000313" key="5">
    <source>
        <dbReference type="EMBL" id="KAK8896566.1"/>
    </source>
</evidence>
<proteinExistence type="inferred from homology"/>
<feature type="domain" description="Phosphotyrosine protein phosphatase I" evidence="4">
    <location>
        <begin position="2"/>
        <end position="141"/>
    </location>
</feature>
<dbReference type="InterPro" id="IPR050438">
    <property type="entry name" value="LMW_PTPase"/>
</dbReference>
<evidence type="ECO:0000256" key="1">
    <source>
        <dbReference type="ARBA" id="ARBA00011063"/>
    </source>
</evidence>
<dbReference type="Proteomes" id="UP001470230">
    <property type="component" value="Unassembled WGS sequence"/>
</dbReference>
<dbReference type="CDD" id="cd16343">
    <property type="entry name" value="LMWPTP"/>
    <property type="match status" value="1"/>
</dbReference>
<comment type="similarity">
    <text evidence="1">Belongs to the low molecular weight phosphotyrosine protein phosphatase family.</text>
</comment>
<protein>
    <submittedName>
        <fullName evidence="5">Low molecular weight phosphotyrosine protein phosphatase</fullName>
    </submittedName>
</protein>
<reference evidence="5 6" key="1">
    <citation type="submission" date="2024-04" db="EMBL/GenBank/DDBJ databases">
        <title>Tritrichomonas musculus Genome.</title>
        <authorList>
            <person name="Alves-Ferreira E."/>
            <person name="Grigg M."/>
            <person name="Lorenzi H."/>
            <person name="Galac M."/>
        </authorList>
    </citation>
    <scope>NUCLEOTIDE SEQUENCE [LARGE SCALE GENOMIC DNA]</scope>
    <source>
        <strain evidence="5 6">EAF2021</strain>
    </source>
</reference>
<dbReference type="InterPro" id="IPR036196">
    <property type="entry name" value="Ptyr_pPase_sf"/>
</dbReference>
<dbReference type="Gene3D" id="3.40.50.2300">
    <property type="match status" value="1"/>
</dbReference>
<name>A0ABR2L0T4_9EUKA</name>
<dbReference type="SUPFAM" id="SSF52788">
    <property type="entry name" value="Phosphotyrosine protein phosphatases I"/>
    <property type="match status" value="1"/>
</dbReference>
<dbReference type="InterPro" id="IPR017867">
    <property type="entry name" value="Tyr_phospatase_low_mol_wt"/>
</dbReference>
<dbReference type="PANTHER" id="PTHR11717:SF7">
    <property type="entry name" value="LOW MOLECULAR WEIGHT PHOSPHOTYROSINE PROTEIN PHOSPHATASE"/>
    <property type="match status" value="1"/>
</dbReference>
<dbReference type="PANTHER" id="PTHR11717">
    <property type="entry name" value="LOW MOLECULAR WEIGHT PROTEIN TYROSINE PHOSPHATASE"/>
    <property type="match status" value="1"/>
</dbReference>
<dbReference type="Pfam" id="PF01451">
    <property type="entry name" value="LMWPc"/>
    <property type="match status" value="1"/>
</dbReference>
<dbReference type="InterPro" id="IPR023485">
    <property type="entry name" value="Ptyr_pPase"/>
</dbReference>
<evidence type="ECO:0000256" key="2">
    <source>
        <dbReference type="ARBA" id="ARBA00022801"/>
    </source>
</evidence>
<dbReference type="SMART" id="SM00226">
    <property type="entry name" value="LMWPc"/>
    <property type="match status" value="1"/>
</dbReference>
<dbReference type="PRINTS" id="PR00719">
    <property type="entry name" value="LMWPTPASE"/>
</dbReference>
<evidence type="ECO:0000256" key="3">
    <source>
        <dbReference type="ARBA" id="ARBA00022912"/>
    </source>
</evidence>
<keyword evidence="6" id="KW-1185">Reference proteome</keyword>
<accession>A0ABR2L0T4</accession>